<feature type="region of interest" description="Disordered" evidence="1">
    <location>
        <begin position="137"/>
        <end position="159"/>
    </location>
</feature>
<feature type="domain" description="Thioredoxin" evidence="2">
    <location>
        <begin position="147"/>
        <end position="295"/>
    </location>
</feature>
<dbReference type="InterPro" id="IPR000866">
    <property type="entry name" value="AhpC/TSA"/>
</dbReference>
<organism evidence="3">
    <name type="scientific">uncultured organism</name>
    <dbReference type="NCBI Taxonomy" id="155900"/>
    <lineage>
        <taxon>unclassified sequences</taxon>
        <taxon>environmental samples</taxon>
    </lineage>
</organism>
<accession>D9ZE73</accession>
<protein>
    <recommendedName>
        <fullName evidence="2">Thioredoxin domain-containing protein</fullName>
    </recommendedName>
</protein>
<dbReference type="EMBL" id="GU942937">
    <property type="protein sequence ID" value="ADD61627.1"/>
    <property type="molecule type" value="Genomic_DNA"/>
</dbReference>
<dbReference type="PANTHER" id="PTHR42852:SF13">
    <property type="entry name" value="PROTEIN DIPZ"/>
    <property type="match status" value="1"/>
</dbReference>
<dbReference type="PROSITE" id="PS51257">
    <property type="entry name" value="PROKAR_LIPOPROTEIN"/>
    <property type="match status" value="1"/>
</dbReference>
<dbReference type="PANTHER" id="PTHR42852">
    <property type="entry name" value="THIOL:DISULFIDE INTERCHANGE PROTEIN DSBE"/>
    <property type="match status" value="1"/>
</dbReference>
<dbReference type="InterPro" id="IPR013766">
    <property type="entry name" value="Thioredoxin_domain"/>
</dbReference>
<proteinExistence type="predicted"/>
<evidence type="ECO:0000256" key="1">
    <source>
        <dbReference type="SAM" id="MobiDB-lite"/>
    </source>
</evidence>
<dbReference type="GO" id="GO:0016209">
    <property type="term" value="F:antioxidant activity"/>
    <property type="evidence" value="ECO:0007669"/>
    <property type="project" value="InterPro"/>
</dbReference>
<reference evidence="3" key="1">
    <citation type="journal article" date="2010" name="Genome Res.">
        <title>Functional metagenomics to mine the human gut microbiome for dietary fiber catabolic enzymes.</title>
        <authorList>
            <person name="Tasse L."/>
            <person name="Bercovici J."/>
            <person name="Pizzut-Serin S."/>
            <person name="Robe P."/>
            <person name="Tap J."/>
            <person name="Klopp C."/>
            <person name="Cantarel B.L."/>
            <person name="Coutinho P.M."/>
            <person name="Henrissat B."/>
            <person name="Leclerc M."/>
            <person name="Dore J."/>
            <person name="Monsan P."/>
            <person name="Remaud-Simeon M."/>
            <person name="Potocki-Veronese G."/>
        </authorList>
    </citation>
    <scope>NUCLEOTIDE SEQUENCE</scope>
</reference>
<dbReference type="Gene3D" id="3.40.30.10">
    <property type="entry name" value="Glutaredoxin"/>
    <property type="match status" value="1"/>
</dbReference>
<dbReference type="InterPro" id="IPR050553">
    <property type="entry name" value="Thioredoxin_ResA/DsbE_sf"/>
</dbReference>
<dbReference type="CDD" id="cd02966">
    <property type="entry name" value="TlpA_like_family"/>
    <property type="match status" value="1"/>
</dbReference>
<dbReference type="AlphaFoldDB" id="D9ZE73"/>
<dbReference type="SUPFAM" id="SSF52833">
    <property type="entry name" value="Thioredoxin-like"/>
    <property type="match status" value="1"/>
</dbReference>
<dbReference type="PROSITE" id="PS51352">
    <property type="entry name" value="THIOREDOXIN_2"/>
    <property type="match status" value="1"/>
</dbReference>
<feature type="compositionally biased region" description="Polar residues" evidence="1">
    <location>
        <begin position="137"/>
        <end position="154"/>
    </location>
</feature>
<sequence length="304" mass="32164">MKRIAAILTSLVLVFSLAACGSQQAGTAAGSEAASTASSETASTAGSEAASAAQTKTEEQLLAEENDILTANNELWEKVFASMDKNVTQTTLNNNYGDFLMDAVDNAKDQFTEEEYASLKADADKIREIENQITALPQDEAASQSAAENGSTFPQFEGKDLDGNSVDSSLFANNAFTVVNFWFSGCKPCVDEMDDLDALNQRIKEQGGEVIGVNTETLDGNADNIATAKKILESAGASFRNIYFDPDSEAGKFALGIMAFPTTCVVDRQGNIVGEPIMGGIDQEANMATLEKLIADAVASDTGK</sequence>
<evidence type="ECO:0000259" key="2">
    <source>
        <dbReference type="PROSITE" id="PS51352"/>
    </source>
</evidence>
<name>D9ZE73_9ZZZZ</name>
<evidence type="ECO:0000313" key="3">
    <source>
        <dbReference type="EMBL" id="ADD61627.1"/>
    </source>
</evidence>
<dbReference type="GO" id="GO:0016491">
    <property type="term" value="F:oxidoreductase activity"/>
    <property type="evidence" value="ECO:0007669"/>
    <property type="project" value="InterPro"/>
</dbReference>
<dbReference type="InterPro" id="IPR036249">
    <property type="entry name" value="Thioredoxin-like_sf"/>
</dbReference>
<dbReference type="Pfam" id="PF00578">
    <property type="entry name" value="AhpC-TSA"/>
    <property type="match status" value="1"/>
</dbReference>